<keyword evidence="2" id="KW-1185">Reference proteome</keyword>
<accession>A0ABQ9XT04</accession>
<reference evidence="1 2" key="1">
    <citation type="journal article" date="2022" name="bioRxiv">
        <title>Genomics of Preaxostyla Flagellates Illuminates Evolutionary Transitions and the Path Towards Mitochondrial Loss.</title>
        <authorList>
            <person name="Novak L.V.F."/>
            <person name="Treitli S.C."/>
            <person name="Pyrih J."/>
            <person name="Halakuc P."/>
            <person name="Pipaliya S.V."/>
            <person name="Vacek V."/>
            <person name="Brzon O."/>
            <person name="Soukal P."/>
            <person name="Eme L."/>
            <person name="Dacks J.B."/>
            <person name="Karnkowska A."/>
            <person name="Elias M."/>
            <person name="Hampl V."/>
        </authorList>
    </citation>
    <scope>NUCLEOTIDE SEQUENCE [LARGE SCALE GENOMIC DNA]</scope>
    <source>
        <strain evidence="1">NAU3</strain>
        <tissue evidence="1">Gut</tissue>
    </source>
</reference>
<dbReference type="Proteomes" id="UP001281761">
    <property type="component" value="Unassembled WGS sequence"/>
</dbReference>
<comment type="caution">
    <text evidence="1">The sequence shown here is derived from an EMBL/GenBank/DDBJ whole genome shotgun (WGS) entry which is preliminary data.</text>
</comment>
<dbReference type="SUPFAM" id="SSF48371">
    <property type="entry name" value="ARM repeat"/>
    <property type="match status" value="1"/>
</dbReference>
<proteinExistence type="predicted"/>
<organism evidence="1 2">
    <name type="scientific">Blattamonas nauphoetae</name>
    <dbReference type="NCBI Taxonomy" id="2049346"/>
    <lineage>
        <taxon>Eukaryota</taxon>
        <taxon>Metamonada</taxon>
        <taxon>Preaxostyla</taxon>
        <taxon>Oxymonadida</taxon>
        <taxon>Blattamonas</taxon>
    </lineage>
</organism>
<dbReference type="EMBL" id="JARBJD010000078">
    <property type="protein sequence ID" value="KAK2954446.1"/>
    <property type="molecule type" value="Genomic_DNA"/>
</dbReference>
<dbReference type="InterPro" id="IPR016024">
    <property type="entry name" value="ARM-type_fold"/>
</dbReference>
<evidence type="ECO:0000313" key="2">
    <source>
        <dbReference type="Proteomes" id="UP001281761"/>
    </source>
</evidence>
<protein>
    <submittedName>
        <fullName evidence="1">Uncharacterized protein</fullName>
    </submittedName>
</protein>
<name>A0ABQ9XT04_9EUKA</name>
<evidence type="ECO:0000313" key="1">
    <source>
        <dbReference type="EMBL" id="KAK2954446.1"/>
    </source>
</evidence>
<gene>
    <name evidence="1" type="ORF">BLNAU_10614</name>
</gene>
<sequence>MTAFDTKPCTATGSPCPGLSSHCFLHSGDCSPFLNWRYNPHESELERAIVFRSLVATVKIQPALDEALEAKAVEFLESVDPYDDTSADAFLHSFALLADESLNAFMQSIVALISSANQAITKAAMKLLKTLIDACSAEVRLALVKADLIPQLIITLNPQSLSLVKTVNIHICLMFMRRS</sequence>